<organism evidence="1 2">
    <name type="scientific">Phytophthora cactorum</name>
    <dbReference type="NCBI Taxonomy" id="29920"/>
    <lineage>
        <taxon>Eukaryota</taxon>
        <taxon>Sar</taxon>
        <taxon>Stramenopiles</taxon>
        <taxon>Oomycota</taxon>
        <taxon>Peronosporomycetes</taxon>
        <taxon>Peronosporales</taxon>
        <taxon>Peronosporaceae</taxon>
        <taxon>Phytophthora</taxon>
    </lineage>
</organism>
<dbReference type="Proteomes" id="UP000688947">
    <property type="component" value="Unassembled WGS sequence"/>
</dbReference>
<proteinExistence type="predicted"/>
<evidence type="ECO:0000313" key="1">
    <source>
        <dbReference type="EMBL" id="KAG6947832.1"/>
    </source>
</evidence>
<sequence length="87" mass="10140">MLPNGSVPKRLVDHWFRNYKGRFEKNIKFVATLFNLRQRHNTIRKAARVGTTHPRTLVKLAHLANNSAFRDIYAGQKAIVKRRNQSV</sequence>
<dbReference type="OrthoDB" id="128783at2759"/>
<name>A0A8T1TWR9_9STRA</name>
<reference evidence="1" key="1">
    <citation type="submission" date="2021-01" db="EMBL/GenBank/DDBJ databases">
        <title>Phytophthora aleatoria, a newly-described species from Pinus radiata is distinct from Phytophthora cactorum isolates based on comparative genomics.</title>
        <authorList>
            <person name="Mcdougal R."/>
            <person name="Panda P."/>
            <person name="Williams N."/>
            <person name="Studholme D.J."/>
        </authorList>
    </citation>
    <scope>NUCLEOTIDE SEQUENCE</scope>
    <source>
        <strain evidence="1">NZFS 3830</strain>
    </source>
</reference>
<dbReference type="AlphaFoldDB" id="A0A8T1TWR9"/>
<protein>
    <submittedName>
        <fullName evidence="1">Uncharacterized protein</fullName>
    </submittedName>
</protein>
<accession>A0A8T1TWR9</accession>
<dbReference type="EMBL" id="JAENGZ010001477">
    <property type="protein sequence ID" value="KAG6947832.1"/>
    <property type="molecule type" value="Genomic_DNA"/>
</dbReference>
<gene>
    <name evidence="1" type="ORF">JG687_00015855</name>
</gene>
<evidence type="ECO:0000313" key="2">
    <source>
        <dbReference type="Proteomes" id="UP000688947"/>
    </source>
</evidence>
<comment type="caution">
    <text evidence="1">The sequence shown here is derived from an EMBL/GenBank/DDBJ whole genome shotgun (WGS) entry which is preliminary data.</text>
</comment>